<dbReference type="AlphaFoldDB" id="A0AA36GVV9"/>
<protein>
    <submittedName>
        <fullName evidence="1">Uncharacterized protein</fullName>
    </submittedName>
</protein>
<reference evidence="1" key="1">
    <citation type="submission" date="2023-07" db="EMBL/GenBank/DDBJ databases">
        <authorList>
            <consortium name="CYATHOMIX"/>
        </authorList>
    </citation>
    <scope>NUCLEOTIDE SEQUENCE</scope>
    <source>
        <strain evidence="1">N/A</strain>
    </source>
</reference>
<sequence>MLLLQEEPREQLWQGIPRDNGHNKALCTVLDERDTVRSWTSKLRGTLGHACRELGKIEGRLKFGSVPGVTTLDRTKYWTDNSMVDFFNWASDEQNNNGFQLGTYVS</sequence>
<name>A0AA36GVV9_CYLNA</name>
<organism evidence="1 2">
    <name type="scientific">Cylicocyclus nassatus</name>
    <name type="common">Nematode worm</name>
    <dbReference type="NCBI Taxonomy" id="53992"/>
    <lineage>
        <taxon>Eukaryota</taxon>
        <taxon>Metazoa</taxon>
        <taxon>Ecdysozoa</taxon>
        <taxon>Nematoda</taxon>
        <taxon>Chromadorea</taxon>
        <taxon>Rhabditida</taxon>
        <taxon>Rhabditina</taxon>
        <taxon>Rhabditomorpha</taxon>
        <taxon>Strongyloidea</taxon>
        <taxon>Strongylidae</taxon>
        <taxon>Cylicocyclus</taxon>
    </lineage>
</organism>
<dbReference type="EMBL" id="CATQJL010000223">
    <property type="protein sequence ID" value="CAJ0599111.1"/>
    <property type="molecule type" value="Genomic_DNA"/>
</dbReference>
<comment type="caution">
    <text evidence="1">The sequence shown here is derived from an EMBL/GenBank/DDBJ whole genome shotgun (WGS) entry which is preliminary data.</text>
</comment>
<dbReference type="Proteomes" id="UP001176961">
    <property type="component" value="Unassembled WGS sequence"/>
</dbReference>
<evidence type="ECO:0000313" key="1">
    <source>
        <dbReference type="EMBL" id="CAJ0599111.1"/>
    </source>
</evidence>
<proteinExistence type="predicted"/>
<gene>
    <name evidence="1" type="ORF">CYNAS_LOCUS11094</name>
</gene>
<keyword evidence="2" id="KW-1185">Reference proteome</keyword>
<evidence type="ECO:0000313" key="2">
    <source>
        <dbReference type="Proteomes" id="UP001176961"/>
    </source>
</evidence>
<accession>A0AA36GVV9</accession>